<dbReference type="AlphaFoldDB" id="I4B2N9"/>
<reference evidence="1 2" key="1">
    <citation type="submission" date="2012-06" db="EMBL/GenBank/DDBJ databases">
        <title>The complete chromosome of genome of Turneriella parva DSM 21527.</title>
        <authorList>
            <consortium name="US DOE Joint Genome Institute (JGI-PGF)"/>
            <person name="Lucas S."/>
            <person name="Han J."/>
            <person name="Lapidus A."/>
            <person name="Bruce D."/>
            <person name="Goodwin L."/>
            <person name="Pitluck S."/>
            <person name="Peters L."/>
            <person name="Kyrpides N."/>
            <person name="Mavromatis K."/>
            <person name="Ivanova N."/>
            <person name="Mikhailova N."/>
            <person name="Chertkov O."/>
            <person name="Detter J.C."/>
            <person name="Tapia R."/>
            <person name="Han C."/>
            <person name="Land M."/>
            <person name="Hauser L."/>
            <person name="Markowitz V."/>
            <person name="Cheng J.-F."/>
            <person name="Hugenholtz P."/>
            <person name="Woyke T."/>
            <person name="Wu D."/>
            <person name="Gronow S."/>
            <person name="Wellnitz S."/>
            <person name="Brambilla E."/>
            <person name="Klenk H.-P."/>
            <person name="Eisen J.A."/>
        </authorList>
    </citation>
    <scope>NUCLEOTIDE SEQUENCE [LARGE SCALE GENOMIC DNA]</scope>
    <source>
        <strain evidence="2">ATCC BAA-1111 / DSM 21527 / NCTC 11395 / H</strain>
    </source>
</reference>
<gene>
    <name evidence="1" type="ordered locus">Turpa_0895</name>
</gene>
<evidence type="ECO:0000313" key="1">
    <source>
        <dbReference type="EMBL" id="AFM11546.1"/>
    </source>
</evidence>
<dbReference type="RefSeq" id="WP_014802064.1">
    <property type="nucleotide sequence ID" value="NC_018020.1"/>
</dbReference>
<protein>
    <submittedName>
        <fullName evidence="1">Uncharacterized protein</fullName>
    </submittedName>
</protein>
<dbReference type="Proteomes" id="UP000006048">
    <property type="component" value="Chromosome"/>
</dbReference>
<dbReference type="KEGG" id="tpx:Turpa_0895"/>
<keyword evidence="2" id="KW-1185">Reference proteome</keyword>
<dbReference type="STRING" id="869212.Turpa_0895"/>
<name>I4B2N9_TURPD</name>
<proteinExistence type="predicted"/>
<accession>I4B2N9</accession>
<organism evidence="1 2">
    <name type="scientific">Turneriella parva (strain ATCC BAA-1111 / DSM 21527 / NCTC 11395 / H)</name>
    <name type="common">Leptospira parva</name>
    <dbReference type="NCBI Taxonomy" id="869212"/>
    <lineage>
        <taxon>Bacteria</taxon>
        <taxon>Pseudomonadati</taxon>
        <taxon>Spirochaetota</taxon>
        <taxon>Spirochaetia</taxon>
        <taxon>Leptospirales</taxon>
        <taxon>Leptospiraceae</taxon>
        <taxon>Turneriella</taxon>
    </lineage>
</organism>
<evidence type="ECO:0000313" key="2">
    <source>
        <dbReference type="Proteomes" id="UP000006048"/>
    </source>
</evidence>
<dbReference type="HOGENOM" id="CLU_404359_0_0_12"/>
<dbReference type="EMBL" id="CP002959">
    <property type="protein sequence ID" value="AFM11546.1"/>
    <property type="molecule type" value="Genomic_DNA"/>
</dbReference>
<sequence>MPAPIMKYTKFILLYCGLAAVFTPVRAELARIGMIHYTGNVESAGYLAGSLASAIDESLKQKFSYERISEEKINEAMAELSKVGIFDPRKIPEKNNLLRIAVALNADILIYGSYGIIEKPHGHKPAENEVTQISMRTFVYYVTENRTAELPELKPNLDASLFEAINTSAENVVSELKKITVETEGEEESASIQTVGTLRMAWLPPAPGQSHKEVTSLYAKISASIRDDGYGVQISAKGVERYARKSGWSTDLAADTQYLATAAEALKSDLLFWPGTASEKGKKFITVSAYHAQLKQILFTVREELVQDSDSLSEKMKSEILAQLKSQTFAVTAQIAGLKGTGLVLDFGGKEFAVNPGETAKDFGSRFKGGESYVLTVKNAPKEPRQFCHVRNGRNKVTFKNTEILISCITDTVPVVVVLTDFHGGELVVSLDGKEELKIDALGQKKFQTRVEDLQLFEIGLVSLPKMPAQYCKVGKPSKLGDRDTIDVNIGCYKVPEHQISGYLGYPAMGSLGGSADSIAVDQNFPVGQMLSYFVVSAIYQVKNILPYDLVLGAQLNFSTASATLPVQMFSGETSTDTVKTNLLRADLIAFTAYPVPLPYKLELLPYAGFGSSYQNIWRSGGANLSAGFTPVMSLGAILQYDYTSSLKFLFKTGPDFYFYSGGQNLLIWNFSVGVGKQFI</sequence>